<organism evidence="1">
    <name type="scientific">freshwater metagenome</name>
    <dbReference type="NCBI Taxonomy" id="449393"/>
    <lineage>
        <taxon>unclassified sequences</taxon>
        <taxon>metagenomes</taxon>
        <taxon>ecological metagenomes</taxon>
    </lineage>
</organism>
<proteinExistence type="predicted"/>
<gene>
    <name evidence="1" type="ORF">UFOPK2366_01019</name>
</gene>
<accession>A0A6J6PCB6</accession>
<dbReference type="EMBL" id="CAEZXM010000176">
    <property type="protein sequence ID" value="CAB4696256.1"/>
    <property type="molecule type" value="Genomic_DNA"/>
</dbReference>
<dbReference type="AntiFam" id="ANF00222">
    <property type="entry name" value="Shadow ORF (opposite groL1)"/>
</dbReference>
<evidence type="ECO:0000313" key="1">
    <source>
        <dbReference type="EMBL" id="CAB4696256.1"/>
    </source>
</evidence>
<sequence length="180" mass="19363">MLLLFELNFGCGADLQHGNAAAELGETLLELLTVVVGIGVVDLGLDLVDATLDVVFVASTLDDGCLVLGDDDLLGGAEQIHRGVLKLEADFFADDLTTGEDGDVLQHGLAALAEARSLDGCRLERATNLVDDERGESLALDIFGQDEQWASALHDLLEHGEHVAHRRDLRGHDEDVWIVE</sequence>
<dbReference type="AlphaFoldDB" id="A0A6J6PCB6"/>
<reference evidence="1" key="1">
    <citation type="submission" date="2020-05" db="EMBL/GenBank/DDBJ databases">
        <authorList>
            <person name="Chiriac C."/>
            <person name="Salcher M."/>
            <person name="Ghai R."/>
            <person name="Kavagutti S V."/>
        </authorList>
    </citation>
    <scope>NUCLEOTIDE SEQUENCE</scope>
</reference>
<name>A0A6J6PCB6_9ZZZZ</name>
<protein>
    <submittedName>
        <fullName evidence="1">Unannotated protein</fullName>
    </submittedName>
</protein>